<evidence type="ECO:0000256" key="2">
    <source>
        <dbReference type="SAM" id="MobiDB-lite"/>
    </source>
</evidence>
<dbReference type="PROSITE" id="PS51747">
    <property type="entry name" value="CYT_DCMP_DEAMINASES_2"/>
    <property type="match status" value="1"/>
</dbReference>
<dbReference type="GO" id="GO:0005737">
    <property type="term" value="C:cytoplasm"/>
    <property type="evidence" value="ECO:0007669"/>
    <property type="project" value="TreeGrafter"/>
</dbReference>
<dbReference type="InterPro" id="IPR015517">
    <property type="entry name" value="dCMP_deaminase-rel"/>
</dbReference>
<organism evidence="4">
    <name type="scientific">marine metagenome</name>
    <dbReference type="NCBI Taxonomy" id="408172"/>
    <lineage>
        <taxon>unclassified sequences</taxon>
        <taxon>metagenomes</taxon>
        <taxon>ecological metagenomes</taxon>
    </lineage>
</organism>
<dbReference type="InterPro" id="IPR002125">
    <property type="entry name" value="CMP_dCMP_dom"/>
</dbReference>
<dbReference type="PANTHER" id="PTHR11086">
    <property type="entry name" value="DEOXYCYTIDYLATE DEAMINASE-RELATED"/>
    <property type="match status" value="1"/>
</dbReference>
<feature type="compositionally biased region" description="Basic and acidic residues" evidence="2">
    <location>
        <begin position="1"/>
        <end position="24"/>
    </location>
</feature>
<evidence type="ECO:0000259" key="3">
    <source>
        <dbReference type="PROSITE" id="PS51747"/>
    </source>
</evidence>
<dbReference type="EMBL" id="UINC01001405">
    <property type="protein sequence ID" value="SUZ79897.1"/>
    <property type="molecule type" value="Genomic_DNA"/>
</dbReference>
<proteinExistence type="predicted"/>
<evidence type="ECO:0000256" key="1">
    <source>
        <dbReference type="ARBA" id="ARBA00022801"/>
    </source>
</evidence>
<keyword evidence="1" id="KW-0378">Hydrolase</keyword>
<dbReference type="PANTHER" id="PTHR11086:SF18">
    <property type="entry name" value="DEOXYCYTIDYLATE DEAMINASE"/>
    <property type="match status" value="1"/>
</dbReference>
<dbReference type="Pfam" id="PF00383">
    <property type="entry name" value="dCMP_cyt_deam_1"/>
    <property type="match status" value="1"/>
</dbReference>
<dbReference type="SUPFAM" id="SSF53927">
    <property type="entry name" value="Cytidine deaminase-like"/>
    <property type="match status" value="1"/>
</dbReference>
<dbReference type="GO" id="GO:0004132">
    <property type="term" value="F:dCMP deaminase activity"/>
    <property type="evidence" value="ECO:0007669"/>
    <property type="project" value="TreeGrafter"/>
</dbReference>
<protein>
    <recommendedName>
        <fullName evidence="3">CMP/dCMP-type deaminase domain-containing protein</fullName>
    </recommendedName>
</protein>
<accession>A0A381QPR2</accession>
<dbReference type="AlphaFoldDB" id="A0A381QPR2"/>
<feature type="domain" description="CMP/dCMP-type deaminase" evidence="3">
    <location>
        <begin position="33"/>
        <end position="151"/>
    </location>
</feature>
<feature type="region of interest" description="Disordered" evidence="2">
    <location>
        <begin position="1"/>
        <end position="25"/>
    </location>
</feature>
<dbReference type="InterPro" id="IPR016193">
    <property type="entry name" value="Cytidine_deaminase-like"/>
</dbReference>
<sequence length="170" mass="18775">VPLIHKDGVRDNNHPLNLSEREDGVEANVSRPPLYEVYMRMAEELAKRSTCARLQVGTVITDAGLENVVAIGYNGNARGFPNKCDSTEQGRCGCIHSEMNALVKAPGQMRDKVAFITASPCVVCAKLMIQANISHVFYREQYRDPAGLAVLEQGGLVALPYSKWKDAWRD</sequence>
<name>A0A381QPR2_9ZZZZ</name>
<dbReference type="Gene3D" id="3.40.140.10">
    <property type="entry name" value="Cytidine Deaminase, domain 2"/>
    <property type="match status" value="1"/>
</dbReference>
<reference evidence="4" key="1">
    <citation type="submission" date="2018-05" db="EMBL/GenBank/DDBJ databases">
        <authorList>
            <person name="Lanie J.A."/>
            <person name="Ng W.-L."/>
            <person name="Kazmierczak K.M."/>
            <person name="Andrzejewski T.M."/>
            <person name="Davidsen T.M."/>
            <person name="Wayne K.J."/>
            <person name="Tettelin H."/>
            <person name="Glass J.I."/>
            <person name="Rusch D."/>
            <person name="Podicherti R."/>
            <person name="Tsui H.-C.T."/>
            <person name="Winkler M.E."/>
        </authorList>
    </citation>
    <scope>NUCLEOTIDE SEQUENCE</scope>
</reference>
<evidence type="ECO:0000313" key="4">
    <source>
        <dbReference type="EMBL" id="SUZ79897.1"/>
    </source>
</evidence>
<gene>
    <name evidence="4" type="ORF">METZ01_LOCUS32751</name>
</gene>
<feature type="non-terminal residue" evidence="4">
    <location>
        <position position="1"/>
    </location>
</feature>